<dbReference type="RefSeq" id="WP_344889826.1">
    <property type="nucleotide sequence ID" value="NZ_BAAAZP010000160.1"/>
</dbReference>
<dbReference type="EMBL" id="BAAAZP010000160">
    <property type="protein sequence ID" value="GAA3699805.1"/>
    <property type="molecule type" value="Genomic_DNA"/>
</dbReference>
<evidence type="ECO:0000313" key="1">
    <source>
        <dbReference type="EMBL" id="GAA3699805.1"/>
    </source>
</evidence>
<organism evidence="1 2">
    <name type="scientific">Nonomuraea antimicrobica</name>
    <dbReference type="NCBI Taxonomy" id="561173"/>
    <lineage>
        <taxon>Bacteria</taxon>
        <taxon>Bacillati</taxon>
        <taxon>Actinomycetota</taxon>
        <taxon>Actinomycetes</taxon>
        <taxon>Streptosporangiales</taxon>
        <taxon>Streptosporangiaceae</taxon>
        <taxon>Nonomuraea</taxon>
    </lineage>
</organism>
<proteinExistence type="predicted"/>
<sequence>MHAHLSAPDPWDTFPVSPEVRQRSKITAARRAIDVALQSRFLWVSSEKREAISACEDLELLQKWLIHVLTVDSVDELFLEAG</sequence>
<name>A0ABP7D638_9ACTN</name>
<protein>
    <submittedName>
        <fullName evidence="1">Uncharacterized protein</fullName>
    </submittedName>
</protein>
<reference evidence="2" key="1">
    <citation type="journal article" date="2019" name="Int. J. Syst. Evol. Microbiol.">
        <title>The Global Catalogue of Microorganisms (GCM) 10K type strain sequencing project: providing services to taxonomists for standard genome sequencing and annotation.</title>
        <authorList>
            <consortium name="The Broad Institute Genomics Platform"/>
            <consortium name="The Broad Institute Genome Sequencing Center for Infectious Disease"/>
            <person name="Wu L."/>
            <person name="Ma J."/>
        </authorList>
    </citation>
    <scope>NUCLEOTIDE SEQUENCE [LARGE SCALE GENOMIC DNA]</scope>
    <source>
        <strain evidence="2">JCM 16904</strain>
    </source>
</reference>
<keyword evidence="2" id="KW-1185">Reference proteome</keyword>
<gene>
    <name evidence="1" type="ORF">GCM10022224_077220</name>
</gene>
<dbReference type="Proteomes" id="UP001500902">
    <property type="component" value="Unassembled WGS sequence"/>
</dbReference>
<evidence type="ECO:0000313" key="2">
    <source>
        <dbReference type="Proteomes" id="UP001500902"/>
    </source>
</evidence>
<comment type="caution">
    <text evidence="1">The sequence shown here is derived from an EMBL/GenBank/DDBJ whole genome shotgun (WGS) entry which is preliminary data.</text>
</comment>
<accession>A0ABP7D638</accession>